<keyword evidence="1" id="KW-0472">Membrane</keyword>
<dbReference type="EMBL" id="MCFD01000007">
    <property type="protein sequence ID" value="ORX69437.1"/>
    <property type="molecule type" value="Genomic_DNA"/>
</dbReference>
<keyword evidence="1" id="KW-1133">Transmembrane helix</keyword>
<feature type="transmembrane region" description="Helical" evidence="1">
    <location>
        <begin position="69"/>
        <end position="91"/>
    </location>
</feature>
<organism evidence="2 3">
    <name type="scientific">Linderina pennispora</name>
    <dbReference type="NCBI Taxonomy" id="61395"/>
    <lineage>
        <taxon>Eukaryota</taxon>
        <taxon>Fungi</taxon>
        <taxon>Fungi incertae sedis</taxon>
        <taxon>Zoopagomycota</taxon>
        <taxon>Kickxellomycotina</taxon>
        <taxon>Kickxellomycetes</taxon>
        <taxon>Kickxellales</taxon>
        <taxon>Kickxellaceae</taxon>
        <taxon>Linderina</taxon>
    </lineage>
</organism>
<proteinExistence type="predicted"/>
<dbReference type="AlphaFoldDB" id="A0A1Y1W7B5"/>
<gene>
    <name evidence="2" type="ORF">DL89DRAFT_267660</name>
</gene>
<dbReference type="GeneID" id="63804243"/>
<evidence type="ECO:0000256" key="1">
    <source>
        <dbReference type="SAM" id="Phobius"/>
    </source>
</evidence>
<reference evidence="2 3" key="1">
    <citation type="submission" date="2016-07" db="EMBL/GenBank/DDBJ databases">
        <title>Pervasive Adenine N6-methylation of Active Genes in Fungi.</title>
        <authorList>
            <consortium name="DOE Joint Genome Institute"/>
            <person name="Mondo S.J."/>
            <person name="Dannebaum R.O."/>
            <person name="Kuo R.C."/>
            <person name="Labutti K."/>
            <person name="Haridas S."/>
            <person name="Kuo A."/>
            <person name="Salamov A."/>
            <person name="Ahrendt S.R."/>
            <person name="Lipzen A."/>
            <person name="Sullivan W."/>
            <person name="Andreopoulos W.B."/>
            <person name="Clum A."/>
            <person name="Lindquist E."/>
            <person name="Daum C."/>
            <person name="Ramamoorthy G.K."/>
            <person name="Gryganskyi A."/>
            <person name="Culley D."/>
            <person name="Magnuson J.K."/>
            <person name="James T.Y."/>
            <person name="O'Malley M.A."/>
            <person name="Stajich J.E."/>
            <person name="Spatafora J.W."/>
            <person name="Visel A."/>
            <person name="Grigoriev I.V."/>
        </authorList>
    </citation>
    <scope>NUCLEOTIDE SEQUENCE [LARGE SCALE GENOMIC DNA]</scope>
    <source>
        <strain evidence="2 3">ATCC 12442</strain>
    </source>
</reference>
<dbReference type="RefSeq" id="XP_040743125.1">
    <property type="nucleotide sequence ID" value="XM_040887595.1"/>
</dbReference>
<feature type="transmembrane region" description="Helical" evidence="1">
    <location>
        <begin position="36"/>
        <end position="57"/>
    </location>
</feature>
<comment type="caution">
    <text evidence="2">The sequence shown here is derived from an EMBL/GenBank/DDBJ whole genome shotgun (WGS) entry which is preliminary data.</text>
</comment>
<dbReference type="OrthoDB" id="3251871at2759"/>
<evidence type="ECO:0000313" key="3">
    <source>
        <dbReference type="Proteomes" id="UP000193922"/>
    </source>
</evidence>
<name>A0A1Y1W7B5_9FUNG</name>
<evidence type="ECO:0000313" key="2">
    <source>
        <dbReference type="EMBL" id="ORX69437.1"/>
    </source>
</evidence>
<keyword evidence="1" id="KW-0812">Transmembrane</keyword>
<accession>A0A1Y1W7B5</accession>
<sequence length="149" mass="17432">MSRIWRSTKQIYSGPEDLDRLDEATMHEMDDKRRNYIRSVTLRVTCYPLIPVITQTWLVSANLKAFPPYWLFVMSWLMPSMQGTLNFLVYLMNPALDTYRNVLVMAIRGRYSKNKCELGEFRERRPTMCSERTAVAKPGIKSMINDSPV</sequence>
<keyword evidence="3" id="KW-1185">Reference proteome</keyword>
<feature type="non-terminal residue" evidence="2">
    <location>
        <position position="1"/>
    </location>
</feature>
<dbReference type="Proteomes" id="UP000193922">
    <property type="component" value="Unassembled WGS sequence"/>
</dbReference>
<protein>
    <submittedName>
        <fullName evidence="2">Uncharacterized protein</fullName>
    </submittedName>
</protein>